<sequence>MTIRGETIGDFVKRPQFAECNKFKDSLRLWSCRENVWDTTFRGNNVGGISYPNNRLSAVFFQPFYAGQSFGLGQLSPLVALQMTDMVNRYSGLPRLDADNASEVYKTIMDPDLTLPYMAATLKHSIDVYRRVADLDISKNPGLTATLYNTGGADARARALANINAQRVANGEPLQMPEENYYGWLVNEKADQLKALF</sequence>
<proteinExistence type="predicted"/>
<dbReference type="Pfam" id="PF07182">
    <property type="entry name" value="DUF1402"/>
    <property type="match status" value="1"/>
</dbReference>
<evidence type="ECO:0000313" key="1">
    <source>
        <dbReference type="EMBL" id="MDQ0997486.1"/>
    </source>
</evidence>
<dbReference type="EMBL" id="JAUSZT010000003">
    <property type="protein sequence ID" value="MDQ0997486.1"/>
    <property type="molecule type" value="Genomic_DNA"/>
</dbReference>
<dbReference type="InterPro" id="IPR009842">
    <property type="entry name" value="DUF1402"/>
</dbReference>
<reference evidence="1 2" key="1">
    <citation type="submission" date="2023-07" db="EMBL/GenBank/DDBJ databases">
        <title>Comparative genomics of wheat-associated soil bacteria to identify genetic determinants of phenazine resistance.</title>
        <authorList>
            <person name="Mouncey N."/>
        </authorList>
    </citation>
    <scope>NUCLEOTIDE SEQUENCE [LARGE SCALE GENOMIC DNA]</scope>
    <source>
        <strain evidence="1 2">W4I11</strain>
    </source>
</reference>
<dbReference type="Proteomes" id="UP001237780">
    <property type="component" value="Unassembled WGS sequence"/>
</dbReference>
<evidence type="ECO:0008006" key="3">
    <source>
        <dbReference type="Google" id="ProtNLM"/>
    </source>
</evidence>
<organism evidence="1 2">
    <name type="scientific">Phyllobacterium ifriqiyense</name>
    <dbReference type="NCBI Taxonomy" id="314238"/>
    <lineage>
        <taxon>Bacteria</taxon>
        <taxon>Pseudomonadati</taxon>
        <taxon>Pseudomonadota</taxon>
        <taxon>Alphaproteobacteria</taxon>
        <taxon>Hyphomicrobiales</taxon>
        <taxon>Phyllobacteriaceae</taxon>
        <taxon>Phyllobacterium</taxon>
    </lineage>
</organism>
<evidence type="ECO:0000313" key="2">
    <source>
        <dbReference type="Proteomes" id="UP001237780"/>
    </source>
</evidence>
<accession>A0ABU0S9R9</accession>
<gene>
    <name evidence="1" type="ORF">QFZ34_002668</name>
</gene>
<comment type="caution">
    <text evidence="1">The sequence shown here is derived from an EMBL/GenBank/DDBJ whole genome shotgun (WGS) entry which is preliminary data.</text>
</comment>
<name>A0ABU0S9R9_9HYPH</name>
<protein>
    <recommendedName>
        <fullName evidence="3">DUF1402 family protein</fullName>
    </recommendedName>
</protein>
<keyword evidence="2" id="KW-1185">Reference proteome</keyword>